<proteinExistence type="predicted"/>
<dbReference type="EMBL" id="WIXE01013469">
    <property type="protein sequence ID" value="KAK5975088.1"/>
    <property type="molecule type" value="Genomic_DNA"/>
</dbReference>
<protein>
    <submittedName>
        <fullName evidence="4">Astacin</fullName>
    </submittedName>
</protein>
<comment type="caution">
    <text evidence="4">The sequence shown here is derived from an EMBL/GenBank/DDBJ whole genome shotgun (WGS) entry which is preliminary data.</text>
</comment>
<feature type="region of interest" description="Disordered" evidence="2">
    <location>
        <begin position="154"/>
        <end position="176"/>
    </location>
</feature>
<dbReference type="InterPro" id="IPR024079">
    <property type="entry name" value="MetalloPept_cat_dom_sf"/>
</dbReference>
<evidence type="ECO:0000256" key="2">
    <source>
        <dbReference type="SAM" id="MobiDB-lite"/>
    </source>
</evidence>
<evidence type="ECO:0000256" key="1">
    <source>
        <dbReference type="PROSITE-ProRule" id="PRU01211"/>
    </source>
</evidence>
<evidence type="ECO:0000313" key="4">
    <source>
        <dbReference type="EMBL" id="KAK5975088.1"/>
    </source>
</evidence>
<dbReference type="PROSITE" id="PS51864">
    <property type="entry name" value="ASTACIN"/>
    <property type="match status" value="1"/>
</dbReference>
<accession>A0AAN8FSH6</accession>
<dbReference type="SUPFAM" id="SSF55486">
    <property type="entry name" value="Metalloproteases ('zincins'), catalytic domain"/>
    <property type="match status" value="1"/>
</dbReference>
<feature type="domain" description="Peptidase M12A" evidence="3">
    <location>
        <begin position="233"/>
        <end position="290"/>
    </location>
</feature>
<reference evidence="4 5" key="1">
    <citation type="submission" date="2019-10" db="EMBL/GenBank/DDBJ databases">
        <title>Assembly and Annotation for the nematode Trichostrongylus colubriformis.</title>
        <authorList>
            <person name="Martin J."/>
        </authorList>
    </citation>
    <scope>NUCLEOTIDE SEQUENCE [LARGE SCALE GENOMIC DNA]</scope>
    <source>
        <strain evidence="4">G859</strain>
        <tissue evidence="4">Whole worm</tissue>
    </source>
</reference>
<gene>
    <name evidence="4" type="ORF">GCK32_007564</name>
</gene>
<dbReference type="InterPro" id="IPR001506">
    <property type="entry name" value="Peptidase_M12A"/>
</dbReference>
<dbReference type="AlphaFoldDB" id="A0AAN8FSH6"/>
<organism evidence="4 5">
    <name type="scientific">Trichostrongylus colubriformis</name>
    <name type="common">Black scour worm</name>
    <dbReference type="NCBI Taxonomy" id="6319"/>
    <lineage>
        <taxon>Eukaryota</taxon>
        <taxon>Metazoa</taxon>
        <taxon>Ecdysozoa</taxon>
        <taxon>Nematoda</taxon>
        <taxon>Chromadorea</taxon>
        <taxon>Rhabditida</taxon>
        <taxon>Rhabditina</taxon>
        <taxon>Rhabditomorpha</taxon>
        <taxon>Strongyloidea</taxon>
        <taxon>Trichostrongylidae</taxon>
        <taxon>Trichostrongylus</taxon>
    </lineage>
</organism>
<evidence type="ECO:0000313" key="5">
    <source>
        <dbReference type="Proteomes" id="UP001331761"/>
    </source>
</evidence>
<evidence type="ECO:0000259" key="3">
    <source>
        <dbReference type="PROSITE" id="PS51864"/>
    </source>
</evidence>
<keyword evidence="5" id="KW-1185">Reference proteome</keyword>
<name>A0AAN8FSH6_TRICO</name>
<dbReference type="Pfam" id="PF01400">
    <property type="entry name" value="Astacin"/>
    <property type="match status" value="1"/>
</dbReference>
<dbReference type="GO" id="GO:0006508">
    <property type="term" value="P:proteolysis"/>
    <property type="evidence" value="ECO:0007669"/>
    <property type="project" value="InterPro"/>
</dbReference>
<dbReference type="PANTHER" id="PTHR10127:SF793">
    <property type="entry name" value="ZINC METALLOPROTEINASE NAS-31"/>
    <property type="match status" value="1"/>
</dbReference>
<dbReference type="Gene3D" id="3.40.390.10">
    <property type="entry name" value="Collagenase (Catalytic Domain)"/>
    <property type="match status" value="2"/>
</dbReference>
<dbReference type="Proteomes" id="UP001331761">
    <property type="component" value="Unassembled WGS sequence"/>
</dbReference>
<dbReference type="PANTHER" id="PTHR10127">
    <property type="entry name" value="DISCOIDIN, CUB, EGF, LAMININ , AND ZINC METALLOPROTEASE DOMAIN CONTAINING"/>
    <property type="match status" value="1"/>
</dbReference>
<comment type="caution">
    <text evidence="1">Lacks conserved residue(s) required for the propagation of feature annotation.</text>
</comment>
<sequence>MAVNCGLSRFIVRKMRCSRKSCSQQCWAVCTFLFERYISRVVTGAKHVGATIKNATVVGYKKLTNNTALLKVRSKLRNMKEKVVKTLKQTPQRLKELMEKMKNMKAWFFDRDKINPQGDTISEINNNTGISDDLYQRDIILTEEQIDEIEEGLEEQVGEMNSSSTPKPRRKRQALKDKRYPKTLWTGTVNYYFHPAASMAVKSVFRKAAKMWEKDTCVNFTENQHAQDRIIVYDYGSVMHYGGTFGAKFTAKSKGLPTIVPKDEMYQQTLGSPFISFTDFSLVNEHYHCKENCPRAKSASCQNGGFPHPRDCQKCVCPGGYGGRLCNERPQECGRTIKSTPAWIRFEDVVGRGNDEVEDYEICNYWIESPLGTEIETGDDPVVSGDARPLLARLLISQQQ</sequence>
<dbReference type="GO" id="GO:0004222">
    <property type="term" value="F:metalloendopeptidase activity"/>
    <property type="evidence" value="ECO:0007669"/>
    <property type="project" value="InterPro"/>
</dbReference>